<feature type="domain" description="UV-stimulated scaffold protein A C-terminal" evidence="12">
    <location>
        <begin position="478"/>
        <end position="544"/>
    </location>
</feature>
<evidence type="ECO:0000256" key="6">
    <source>
        <dbReference type="ARBA" id="ARBA00022771"/>
    </source>
</evidence>
<keyword evidence="7" id="KW-0862">Zinc</keyword>
<dbReference type="InterPro" id="IPR018610">
    <property type="entry name" value="UVSSA"/>
</dbReference>
<dbReference type="GO" id="GO:0008270">
    <property type="term" value="F:zinc ion binding"/>
    <property type="evidence" value="ECO:0007669"/>
    <property type="project" value="UniProtKB-KW"/>
</dbReference>
<evidence type="ECO:0000256" key="3">
    <source>
        <dbReference type="ARBA" id="ARBA00022454"/>
    </source>
</evidence>
<comment type="subcellular location">
    <subcellularLocation>
        <location evidence="1">Chromosome</location>
    </subcellularLocation>
</comment>
<evidence type="ECO:0000256" key="1">
    <source>
        <dbReference type="ARBA" id="ARBA00004286"/>
    </source>
</evidence>
<name>A0A8J5JYZ1_HOMAM</name>
<evidence type="ECO:0000256" key="11">
    <source>
        <dbReference type="SAM" id="MobiDB-lite"/>
    </source>
</evidence>
<dbReference type="InterPro" id="IPR049408">
    <property type="entry name" value="UVSSA_N_a-solenoid_rpt"/>
</dbReference>
<evidence type="ECO:0000256" key="5">
    <source>
        <dbReference type="ARBA" id="ARBA00022763"/>
    </source>
</evidence>
<feature type="compositionally biased region" description="Polar residues" evidence="11">
    <location>
        <begin position="633"/>
        <end position="646"/>
    </location>
</feature>
<feature type="compositionally biased region" description="Basic and acidic residues" evidence="11">
    <location>
        <begin position="535"/>
        <end position="564"/>
    </location>
</feature>
<sequence length="646" mass="74378">MENDQQAYHLKKLVEELTTSGKDKLDETNFKKVKNICKRSDIYVIELYRLLSKQLKRKHAEIRFSAFQICDEIFRKSHCFRELLLKDFCNIVDLVLGLDPQKPLPKPEAVAKNLKQKSVEAIQYWYDNFSDGYVTLKLAYNYLRDCKKVDFAELTARTEAERQRAEEERRRLDEIKRKKIVKINNELEESSSEIKDFVVQFQNCFKLLIPDVNDFFIAFNDEEPSCQEGGFIHGEENIKDEGFLPEGSEEEDKDIEYGSEFMRGHGIMKGTSIQINLEDVRKIQETPDNEVVIENLKEHVQILNTKFLPQVKRWEQTMRPYSEGNGSLIKNILELKQLVGQAVKMFESLKIIPKEKPHPTVSVDFDSDDDDDFIEVPFDDPRVVSAAASEVVLLGMDRSSWNTFDFQSDDLTTQPSTSGVSQTYGQQSKNEAVKAKKKSQTIRCPDEYLGKTNFTLKRLHNPLAGLSQVWTATPDLHEQEEIQNTGGVLGVATQRVNYERAWEPIKWTCRAPLTSGRLCPRQDREKCPLHGPIVPRDEAGKPLRPEDAAKEHAARERYERDHPAWQDPQLLAELKAATGIDLKVPKGKQKRKRKYENLTDLRKMTGRDRLTKKVLSKKALRRLNASLAREHTSAPNGSSSFNFGQR</sequence>
<gene>
    <name evidence="13" type="primary">Uvssa-L</name>
    <name evidence="13" type="ORF">Hamer_G005642</name>
</gene>
<comment type="caution">
    <text evidence="13">The sequence shown here is derived from an EMBL/GenBank/DDBJ whole genome shotgun (WGS) entry which is preliminary data.</text>
</comment>
<keyword evidence="9" id="KW-0234">DNA repair</keyword>
<keyword evidence="5" id="KW-0227">DNA damage</keyword>
<dbReference type="PANTHER" id="PTHR28670:SF1">
    <property type="entry name" value="UV-STIMULATED SCAFFOLD PROTEIN A"/>
    <property type="match status" value="1"/>
</dbReference>
<reference evidence="13" key="1">
    <citation type="journal article" date="2021" name="Sci. Adv.">
        <title>The American lobster genome reveals insights on longevity, neural, and immune adaptations.</title>
        <authorList>
            <person name="Polinski J.M."/>
            <person name="Zimin A.V."/>
            <person name="Clark K.F."/>
            <person name="Kohn A.B."/>
            <person name="Sadowski N."/>
            <person name="Timp W."/>
            <person name="Ptitsyn A."/>
            <person name="Khanna P."/>
            <person name="Romanova D.Y."/>
            <person name="Williams P."/>
            <person name="Greenwood S.J."/>
            <person name="Moroz L.L."/>
            <person name="Walt D.R."/>
            <person name="Bodnar A.G."/>
        </authorList>
    </citation>
    <scope>NUCLEOTIDE SEQUENCE</scope>
    <source>
        <strain evidence="13">GMGI-L3</strain>
    </source>
</reference>
<evidence type="ECO:0000256" key="8">
    <source>
        <dbReference type="ARBA" id="ARBA00023054"/>
    </source>
</evidence>
<dbReference type="AlphaFoldDB" id="A0A8J5JYZ1"/>
<dbReference type="GO" id="GO:0009411">
    <property type="term" value="P:response to UV"/>
    <property type="evidence" value="ECO:0007669"/>
    <property type="project" value="InterPro"/>
</dbReference>
<feature type="region of interest" description="Disordered" evidence="11">
    <location>
        <begin position="626"/>
        <end position="646"/>
    </location>
</feature>
<dbReference type="GO" id="GO:0006283">
    <property type="term" value="P:transcription-coupled nucleotide-excision repair"/>
    <property type="evidence" value="ECO:0007669"/>
    <property type="project" value="TreeGrafter"/>
</dbReference>
<proteinExistence type="inferred from homology"/>
<evidence type="ECO:0000256" key="9">
    <source>
        <dbReference type="ARBA" id="ARBA00023204"/>
    </source>
</evidence>
<feature type="region of interest" description="Disordered" evidence="11">
    <location>
        <begin position="530"/>
        <end position="566"/>
    </location>
</feature>
<dbReference type="Proteomes" id="UP000747542">
    <property type="component" value="Unassembled WGS sequence"/>
</dbReference>
<feature type="region of interest" description="Disordered" evidence="11">
    <location>
        <begin position="412"/>
        <end position="438"/>
    </location>
</feature>
<dbReference type="InterPro" id="IPR049431">
    <property type="entry name" value="UVSSA_C"/>
</dbReference>
<evidence type="ECO:0000259" key="12">
    <source>
        <dbReference type="Pfam" id="PF09740"/>
    </source>
</evidence>
<dbReference type="EMBL" id="JAHLQT010022531">
    <property type="protein sequence ID" value="KAG7166527.1"/>
    <property type="molecule type" value="Genomic_DNA"/>
</dbReference>
<evidence type="ECO:0000256" key="7">
    <source>
        <dbReference type="ARBA" id="ARBA00022833"/>
    </source>
</evidence>
<evidence type="ECO:0000256" key="4">
    <source>
        <dbReference type="ARBA" id="ARBA00022723"/>
    </source>
</evidence>
<feature type="coiled-coil region" evidence="10">
    <location>
        <begin position="151"/>
        <end position="178"/>
    </location>
</feature>
<evidence type="ECO:0000256" key="2">
    <source>
        <dbReference type="ARBA" id="ARBA00009240"/>
    </source>
</evidence>
<organism evidence="13 14">
    <name type="scientific">Homarus americanus</name>
    <name type="common">American lobster</name>
    <dbReference type="NCBI Taxonomy" id="6706"/>
    <lineage>
        <taxon>Eukaryota</taxon>
        <taxon>Metazoa</taxon>
        <taxon>Ecdysozoa</taxon>
        <taxon>Arthropoda</taxon>
        <taxon>Crustacea</taxon>
        <taxon>Multicrustacea</taxon>
        <taxon>Malacostraca</taxon>
        <taxon>Eumalacostraca</taxon>
        <taxon>Eucarida</taxon>
        <taxon>Decapoda</taxon>
        <taxon>Pleocyemata</taxon>
        <taxon>Astacidea</taxon>
        <taxon>Nephropoidea</taxon>
        <taxon>Nephropidae</taxon>
        <taxon>Homarus</taxon>
    </lineage>
</organism>
<evidence type="ECO:0000313" key="13">
    <source>
        <dbReference type="EMBL" id="KAG7166527.1"/>
    </source>
</evidence>
<dbReference type="Pfam" id="PF09740">
    <property type="entry name" value="DUF2043"/>
    <property type="match status" value="1"/>
</dbReference>
<dbReference type="GO" id="GO:0000993">
    <property type="term" value="F:RNA polymerase II complex binding"/>
    <property type="evidence" value="ECO:0007669"/>
    <property type="project" value="TreeGrafter"/>
</dbReference>
<keyword evidence="4" id="KW-0479">Metal-binding</keyword>
<evidence type="ECO:0000256" key="10">
    <source>
        <dbReference type="SAM" id="Coils"/>
    </source>
</evidence>
<dbReference type="OrthoDB" id="5594015at2759"/>
<dbReference type="GO" id="GO:0005694">
    <property type="term" value="C:chromosome"/>
    <property type="evidence" value="ECO:0007669"/>
    <property type="project" value="UniProtKB-SubCell"/>
</dbReference>
<dbReference type="Pfam" id="PF20867">
    <property type="entry name" value="UVSSA_N"/>
    <property type="match status" value="1"/>
</dbReference>
<comment type="similarity">
    <text evidence="2">Belongs to the UVSSA family.</text>
</comment>
<keyword evidence="3" id="KW-0158">Chromosome</keyword>
<keyword evidence="6" id="KW-0863">Zinc-finger</keyword>
<keyword evidence="8 10" id="KW-0175">Coiled coil</keyword>
<keyword evidence="14" id="KW-1185">Reference proteome</keyword>
<evidence type="ECO:0000313" key="14">
    <source>
        <dbReference type="Proteomes" id="UP000747542"/>
    </source>
</evidence>
<dbReference type="PANTHER" id="PTHR28670">
    <property type="entry name" value="UV-STIMULATED SCAFFOLD PROTEIN A"/>
    <property type="match status" value="1"/>
</dbReference>
<protein>
    <submittedName>
        <fullName evidence="13">UV-stimulated scaffold protein A-like</fullName>
    </submittedName>
</protein>
<accession>A0A8J5JYZ1</accession>
<feature type="compositionally biased region" description="Polar residues" evidence="11">
    <location>
        <begin position="412"/>
        <end position="430"/>
    </location>
</feature>